<dbReference type="STRING" id="411945.GA0061102_1003105"/>
<feature type="chain" id="PRO_5008683129" description="PsiF repeat-containing protein" evidence="1">
    <location>
        <begin position="21"/>
        <end position="82"/>
    </location>
</feature>
<keyword evidence="3" id="KW-1185">Reference proteome</keyword>
<evidence type="ECO:0000313" key="3">
    <source>
        <dbReference type="Proteomes" id="UP000199435"/>
    </source>
</evidence>
<dbReference type="EMBL" id="FMAH01000003">
    <property type="protein sequence ID" value="SCB13871.1"/>
    <property type="molecule type" value="Genomic_DNA"/>
</dbReference>
<reference evidence="3" key="1">
    <citation type="submission" date="2016-08" db="EMBL/GenBank/DDBJ databases">
        <authorList>
            <person name="Varghese N."/>
            <person name="Submissions Spin"/>
        </authorList>
    </citation>
    <scope>NUCLEOTIDE SEQUENCE [LARGE SCALE GENOMIC DNA]</scope>
    <source>
        <strain evidence="3">HAMBI 2971</strain>
    </source>
</reference>
<dbReference type="RefSeq" id="WP_037191599.1">
    <property type="nucleotide sequence ID" value="NZ_FMAH01000003.1"/>
</dbReference>
<proteinExistence type="predicted"/>
<feature type="signal peptide" evidence="1">
    <location>
        <begin position="1"/>
        <end position="20"/>
    </location>
</feature>
<organism evidence="2 3">
    <name type="scientific">Rhizobium miluonense</name>
    <dbReference type="NCBI Taxonomy" id="411945"/>
    <lineage>
        <taxon>Bacteria</taxon>
        <taxon>Pseudomonadati</taxon>
        <taxon>Pseudomonadota</taxon>
        <taxon>Alphaproteobacteria</taxon>
        <taxon>Hyphomicrobiales</taxon>
        <taxon>Rhizobiaceae</taxon>
        <taxon>Rhizobium/Agrobacterium group</taxon>
        <taxon>Rhizobium</taxon>
    </lineage>
</organism>
<dbReference type="AlphaFoldDB" id="A0A1C3UEH2"/>
<evidence type="ECO:0000313" key="2">
    <source>
        <dbReference type="EMBL" id="SCB13871.1"/>
    </source>
</evidence>
<gene>
    <name evidence="2" type="ORF">GA0061102_1003105</name>
</gene>
<dbReference type="Proteomes" id="UP000199435">
    <property type="component" value="Unassembled WGS sequence"/>
</dbReference>
<sequence length="82" mass="8045">MIRLLGLAIFSTCLATGAMAADATCKAQAADKKLAGAALTSFSNKCAKDAASSCDAQAATKKLAGAAKTSFVKKCTADAVGG</sequence>
<evidence type="ECO:0008006" key="4">
    <source>
        <dbReference type="Google" id="ProtNLM"/>
    </source>
</evidence>
<keyword evidence="1" id="KW-0732">Signal</keyword>
<accession>A0A1C3UEH2</accession>
<evidence type="ECO:0000256" key="1">
    <source>
        <dbReference type="SAM" id="SignalP"/>
    </source>
</evidence>
<name>A0A1C3UEH2_9HYPH</name>
<protein>
    <recommendedName>
        <fullName evidence="4">PsiF repeat-containing protein</fullName>
    </recommendedName>
</protein>